<evidence type="ECO:0000313" key="3">
    <source>
        <dbReference type="Proteomes" id="UP000198832"/>
    </source>
</evidence>
<protein>
    <submittedName>
        <fullName evidence="2">Thiolase, N-terminal domain</fullName>
    </submittedName>
</protein>
<reference evidence="2 3" key="1">
    <citation type="submission" date="2016-10" db="EMBL/GenBank/DDBJ databases">
        <authorList>
            <person name="de Groot N.N."/>
        </authorList>
    </citation>
    <scope>NUCLEOTIDE SEQUENCE [LARGE SCALE GENOMIC DNA]</scope>
    <source>
        <strain evidence="2 3">CGMCC 1.7056</strain>
    </source>
</reference>
<dbReference type="InterPro" id="IPR016039">
    <property type="entry name" value="Thiolase-like"/>
</dbReference>
<dbReference type="PANTHER" id="PTHR43365:SF1">
    <property type="entry name" value="ACETYL-COA C-ACYLTRANSFERASE"/>
    <property type="match status" value="1"/>
</dbReference>
<sequence>MLREAVIVEAIRTPIGSRNGSLAEIHPVDLTAIVLRELSTRTRIDPADVDDVVGGCVTQLGDQSGNVGRFGVLAAGWPHTVPAVTFNRACGSSQQVIDQAAHAVMSGAFDLVVAGVSSR</sequence>
<evidence type="ECO:0000259" key="1">
    <source>
        <dbReference type="Pfam" id="PF00108"/>
    </source>
</evidence>
<organism evidence="2 3">
    <name type="scientific">Nocardioides terrae</name>
    <dbReference type="NCBI Taxonomy" id="574651"/>
    <lineage>
        <taxon>Bacteria</taxon>
        <taxon>Bacillati</taxon>
        <taxon>Actinomycetota</taxon>
        <taxon>Actinomycetes</taxon>
        <taxon>Propionibacteriales</taxon>
        <taxon>Nocardioidaceae</taxon>
        <taxon>Nocardioides</taxon>
    </lineage>
</organism>
<dbReference type="EMBL" id="FOLB01000015">
    <property type="protein sequence ID" value="SFC94156.1"/>
    <property type="molecule type" value="Genomic_DNA"/>
</dbReference>
<evidence type="ECO:0000313" key="2">
    <source>
        <dbReference type="EMBL" id="SFC94156.1"/>
    </source>
</evidence>
<proteinExistence type="predicted"/>
<dbReference type="AlphaFoldDB" id="A0A1I1N9Y3"/>
<gene>
    <name evidence="2" type="ORF">SAMN04487968_11541</name>
</gene>
<dbReference type="Pfam" id="PF00108">
    <property type="entry name" value="Thiolase_N"/>
    <property type="match status" value="1"/>
</dbReference>
<dbReference type="PANTHER" id="PTHR43365">
    <property type="entry name" value="BLR7806 PROTEIN"/>
    <property type="match status" value="1"/>
</dbReference>
<dbReference type="STRING" id="574651.SAMN04487968_11541"/>
<dbReference type="GO" id="GO:0016747">
    <property type="term" value="F:acyltransferase activity, transferring groups other than amino-acyl groups"/>
    <property type="evidence" value="ECO:0007669"/>
    <property type="project" value="InterPro"/>
</dbReference>
<name>A0A1I1N9Y3_9ACTN</name>
<dbReference type="Gene3D" id="3.40.47.10">
    <property type="match status" value="1"/>
</dbReference>
<keyword evidence="3" id="KW-1185">Reference proteome</keyword>
<dbReference type="Proteomes" id="UP000198832">
    <property type="component" value="Unassembled WGS sequence"/>
</dbReference>
<dbReference type="SUPFAM" id="SSF53901">
    <property type="entry name" value="Thiolase-like"/>
    <property type="match status" value="1"/>
</dbReference>
<feature type="domain" description="Thiolase N-terminal" evidence="1">
    <location>
        <begin position="6"/>
        <end position="115"/>
    </location>
</feature>
<accession>A0A1I1N9Y3</accession>
<dbReference type="RefSeq" id="WP_217645389.1">
    <property type="nucleotide sequence ID" value="NZ_FOLB01000015.1"/>
</dbReference>
<dbReference type="InterPro" id="IPR020616">
    <property type="entry name" value="Thiolase_N"/>
</dbReference>